<keyword evidence="2" id="KW-1185">Reference proteome</keyword>
<dbReference type="AlphaFoldDB" id="A0A834P7A9"/>
<gene>
    <name evidence="1" type="ORF">H0235_004337</name>
</gene>
<dbReference type="EMBL" id="JACSDY010000003">
    <property type="protein sequence ID" value="KAF7431413.1"/>
    <property type="molecule type" value="Genomic_DNA"/>
</dbReference>
<name>A0A834P7A9_VESPE</name>
<proteinExistence type="predicted"/>
<organism evidence="1 2">
    <name type="scientific">Vespula pensylvanica</name>
    <name type="common">Western yellow jacket</name>
    <name type="synonym">Wasp</name>
    <dbReference type="NCBI Taxonomy" id="30213"/>
    <lineage>
        <taxon>Eukaryota</taxon>
        <taxon>Metazoa</taxon>
        <taxon>Ecdysozoa</taxon>
        <taxon>Arthropoda</taxon>
        <taxon>Hexapoda</taxon>
        <taxon>Insecta</taxon>
        <taxon>Pterygota</taxon>
        <taxon>Neoptera</taxon>
        <taxon>Endopterygota</taxon>
        <taxon>Hymenoptera</taxon>
        <taxon>Apocrita</taxon>
        <taxon>Aculeata</taxon>
        <taxon>Vespoidea</taxon>
        <taxon>Vespidae</taxon>
        <taxon>Vespinae</taxon>
        <taxon>Vespula</taxon>
    </lineage>
</organism>
<protein>
    <submittedName>
        <fullName evidence="1">Uncharacterized protein</fullName>
    </submittedName>
</protein>
<dbReference type="Proteomes" id="UP000600918">
    <property type="component" value="Unassembled WGS sequence"/>
</dbReference>
<evidence type="ECO:0000313" key="2">
    <source>
        <dbReference type="Proteomes" id="UP000600918"/>
    </source>
</evidence>
<sequence length="117" mass="13524">MEAVVQRVTYINGFYLSRGLCARACRTRRREREEEEKVVVVLLLVKEEEVKEEEEEEEEEVALSLVSTPKNGNPRDLCTFRVLSFATCDTDDRFREHPGAKCQQRHNGLVRGLPLES</sequence>
<accession>A0A834P7A9</accession>
<comment type="caution">
    <text evidence="1">The sequence shown here is derived from an EMBL/GenBank/DDBJ whole genome shotgun (WGS) entry which is preliminary data.</text>
</comment>
<evidence type="ECO:0000313" key="1">
    <source>
        <dbReference type="EMBL" id="KAF7431413.1"/>
    </source>
</evidence>
<reference evidence="1" key="1">
    <citation type="journal article" date="2020" name="G3 (Bethesda)">
        <title>High-Quality Assemblies for Three Invasive Social Wasps from the &lt;i&gt;Vespula&lt;/i&gt; Genus.</title>
        <authorList>
            <person name="Harrop T.W.R."/>
            <person name="Guhlin J."/>
            <person name="McLaughlin G.M."/>
            <person name="Permina E."/>
            <person name="Stockwell P."/>
            <person name="Gilligan J."/>
            <person name="Le Lec M.F."/>
            <person name="Gruber M.A.M."/>
            <person name="Quinn O."/>
            <person name="Lovegrove M."/>
            <person name="Duncan E.J."/>
            <person name="Remnant E.J."/>
            <person name="Van Eeckhoven J."/>
            <person name="Graham B."/>
            <person name="Knapp R.A."/>
            <person name="Langford K.W."/>
            <person name="Kronenberg Z."/>
            <person name="Press M.O."/>
            <person name="Eacker S.M."/>
            <person name="Wilson-Rankin E.E."/>
            <person name="Purcell J."/>
            <person name="Lester P.J."/>
            <person name="Dearden P.K."/>
        </authorList>
    </citation>
    <scope>NUCLEOTIDE SEQUENCE</scope>
    <source>
        <strain evidence="1">Volc-1</strain>
    </source>
</reference>